<evidence type="ECO:0000256" key="1">
    <source>
        <dbReference type="ARBA" id="ARBA00004604"/>
    </source>
</evidence>
<dbReference type="EMBL" id="BDIP01011375">
    <property type="protein sequence ID" value="GCA65507.1"/>
    <property type="molecule type" value="Genomic_DNA"/>
</dbReference>
<dbReference type="PANTHER" id="PTHR12826">
    <property type="entry name" value="RIBONUCLEASE Y"/>
    <property type="match status" value="1"/>
</dbReference>
<evidence type="ECO:0000259" key="5">
    <source>
        <dbReference type="SMART" id="SM00322"/>
    </source>
</evidence>
<evidence type="ECO:0000313" key="6">
    <source>
        <dbReference type="EMBL" id="GCA65507.1"/>
    </source>
</evidence>
<evidence type="ECO:0000313" key="7">
    <source>
        <dbReference type="Proteomes" id="UP000265618"/>
    </source>
</evidence>
<dbReference type="InterPro" id="IPR055211">
    <property type="entry name" value="KH_PNO1_2nd"/>
</dbReference>
<gene>
    <name evidence="6" type="ORF">KIPB_017274</name>
</gene>
<comment type="caution">
    <text evidence="6">The sequence shown here is derived from an EMBL/GenBank/DDBJ whole genome shotgun (WGS) entry which is preliminary data.</text>
</comment>
<dbReference type="PANTHER" id="PTHR12826:SF13">
    <property type="entry name" value="RNA-BINDING PROTEIN PNO1"/>
    <property type="match status" value="1"/>
</dbReference>
<dbReference type="GO" id="GO:0005730">
    <property type="term" value="C:nucleolus"/>
    <property type="evidence" value="ECO:0007669"/>
    <property type="project" value="UniProtKB-SubCell"/>
</dbReference>
<reference evidence="6 7" key="1">
    <citation type="journal article" date="2018" name="PLoS ONE">
        <title>The draft genome of Kipferlia bialata reveals reductive genome evolution in fornicate parasites.</title>
        <authorList>
            <person name="Tanifuji G."/>
            <person name="Takabayashi S."/>
            <person name="Kume K."/>
            <person name="Takagi M."/>
            <person name="Nakayama T."/>
            <person name="Kamikawa R."/>
            <person name="Inagaki Y."/>
            <person name="Hashimoto T."/>
        </authorList>
    </citation>
    <scope>NUCLEOTIDE SEQUENCE [LARGE SCALE GENOMIC DNA]</scope>
    <source>
        <strain evidence="6">NY0173</strain>
    </source>
</reference>
<organism evidence="6 7">
    <name type="scientific">Kipferlia bialata</name>
    <dbReference type="NCBI Taxonomy" id="797122"/>
    <lineage>
        <taxon>Eukaryota</taxon>
        <taxon>Metamonada</taxon>
        <taxon>Carpediemonas-like organisms</taxon>
        <taxon>Kipferlia</taxon>
    </lineage>
</organism>
<dbReference type="AlphaFoldDB" id="A0A391NX65"/>
<protein>
    <recommendedName>
        <fullName evidence="5">K Homology domain-containing protein</fullName>
    </recommendedName>
</protein>
<feature type="domain" description="K Homology" evidence="5">
    <location>
        <begin position="8"/>
        <end position="78"/>
    </location>
</feature>
<dbReference type="OrthoDB" id="1932641at2759"/>
<evidence type="ECO:0000256" key="2">
    <source>
        <dbReference type="ARBA" id="ARBA00007515"/>
    </source>
</evidence>
<comment type="similarity">
    <text evidence="2">Belongs to the PNO1 family.</text>
</comment>
<dbReference type="SMART" id="SM00322">
    <property type="entry name" value="KH"/>
    <property type="match status" value="1"/>
</dbReference>
<proteinExistence type="inferred from homology"/>
<feature type="non-terminal residue" evidence="6">
    <location>
        <position position="1"/>
    </location>
</feature>
<dbReference type="GO" id="GO:0003723">
    <property type="term" value="F:RNA binding"/>
    <property type="evidence" value="ECO:0007669"/>
    <property type="project" value="UniProtKB-KW"/>
</dbReference>
<keyword evidence="4" id="KW-0539">Nucleus</keyword>
<sequence>MALDDLQVDSFKVMDVKRLRGDNLSRAVGRIAGTGGRVKFSIENATHTRMVIADSTIHVLGSHQNVRVAKDALCDLIRGSPASTVYTRLSQTASRVNNRF</sequence>
<name>A0A391NX65_9EUKA</name>
<dbReference type="Proteomes" id="UP000265618">
    <property type="component" value="Unassembled WGS sequence"/>
</dbReference>
<dbReference type="InterPro" id="IPR036612">
    <property type="entry name" value="KH_dom_type_1_sf"/>
</dbReference>
<dbReference type="Pfam" id="PF22891">
    <property type="entry name" value="KH_PNO1_2nd"/>
    <property type="match status" value="1"/>
</dbReference>
<dbReference type="Gene3D" id="3.30.1370.10">
    <property type="entry name" value="K Homology domain, type 1"/>
    <property type="match status" value="1"/>
</dbReference>
<evidence type="ECO:0000256" key="3">
    <source>
        <dbReference type="ARBA" id="ARBA00022884"/>
    </source>
</evidence>
<evidence type="ECO:0000256" key="4">
    <source>
        <dbReference type="ARBA" id="ARBA00023242"/>
    </source>
</evidence>
<dbReference type="CDD" id="cd22392">
    <property type="entry name" value="KH-I_PNO1_rpt2"/>
    <property type="match status" value="1"/>
</dbReference>
<dbReference type="SUPFAM" id="SSF54791">
    <property type="entry name" value="Eukaryotic type KH-domain (KH-domain type I)"/>
    <property type="match status" value="1"/>
</dbReference>
<keyword evidence="3" id="KW-0694">RNA-binding</keyword>
<keyword evidence="7" id="KW-1185">Reference proteome</keyword>
<comment type="subcellular location">
    <subcellularLocation>
        <location evidence="1">Nucleus</location>
        <location evidence="1">Nucleolus</location>
    </subcellularLocation>
</comment>
<dbReference type="InterPro" id="IPR004087">
    <property type="entry name" value="KH_dom"/>
</dbReference>
<accession>A0A391NX65</accession>
<dbReference type="FunFam" id="3.30.1370.10:FF:000009">
    <property type="entry name" value="RNA-binding protein PNO1"/>
    <property type="match status" value="1"/>
</dbReference>